<protein>
    <submittedName>
        <fullName evidence="1">Uncharacterized protein</fullName>
    </submittedName>
</protein>
<dbReference type="EMBL" id="JANBUY010000289">
    <property type="protein sequence ID" value="KAJ2860545.1"/>
    <property type="molecule type" value="Genomic_DNA"/>
</dbReference>
<keyword evidence="2" id="KW-1185">Reference proteome</keyword>
<proteinExistence type="predicted"/>
<accession>A0A9W8IDH3</accession>
<evidence type="ECO:0000313" key="2">
    <source>
        <dbReference type="Proteomes" id="UP001140074"/>
    </source>
</evidence>
<dbReference type="Proteomes" id="UP001140074">
    <property type="component" value="Unassembled WGS sequence"/>
</dbReference>
<comment type="caution">
    <text evidence="1">The sequence shown here is derived from an EMBL/GenBank/DDBJ whole genome shotgun (WGS) entry which is preliminary data.</text>
</comment>
<organism evidence="1 2">
    <name type="scientific">Coemansia aciculifera</name>
    <dbReference type="NCBI Taxonomy" id="417176"/>
    <lineage>
        <taxon>Eukaryota</taxon>
        <taxon>Fungi</taxon>
        <taxon>Fungi incertae sedis</taxon>
        <taxon>Zoopagomycota</taxon>
        <taxon>Kickxellomycotina</taxon>
        <taxon>Kickxellomycetes</taxon>
        <taxon>Kickxellales</taxon>
        <taxon>Kickxellaceae</taxon>
        <taxon>Coemansia</taxon>
    </lineage>
</organism>
<gene>
    <name evidence="1" type="ORF">GGH94_005450</name>
</gene>
<sequence length="98" mass="10670">MALLEAVQYITSITTVMPADMAEDVRARLTGGEPGTYNMGNYYIHVSPVVVNINGKYVVAVETSLDITPSHNVNENAEVREDEDEGFAADGYTLLTTE</sequence>
<name>A0A9W8IDH3_9FUNG</name>
<reference evidence="1" key="1">
    <citation type="submission" date="2022-07" db="EMBL/GenBank/DDBJ databases">
        <title>Phylogenomic reconstructions and comparative analyses of Kickxellomycotina fungi.</title>
        <authorList>
            <person name="Reynolds N.K."/>
            <person name="Stajich J.E."/>
            <person name="Barry K."/>
            <person name="Grigoriev I.V."/>
            <person name="Crous P."/>
            <person name="Smith M.E."/>
        </authorList>
    </citation>
    <scope>NUCLEOTIDE SEQUENCE</scope>
    <source>
        <strain evidence="1">RSA 476</strain>
    </source>
</reference>
<evidence type="ECO:0000313" key="1">
    <source>
        <dbReference type="EMBL" id="KAJ2860545.1"/>
    </source>
</evidence>
<dbReference type="AlphaFoldDB" id="A0A9W8IDH3"/>